<dbReference type="Gene3D" id="2.130.10.30">
    <property type="entry name" value="Regulator of chromosome condensation 1/beta-lactamase-inhibitor protein II"/>
    <property type="match status" value="1"/>
</dbReference>
<dbReference type="Pfam" id="PF00415">
    <property type="entry name" value="RCC1"/>
    <property type="match status" value="1"/>
</dbReference>
<keyword evidence="4" id="KW-1185">Reference proteome</keyword>
<dbReference type="InterPro" id="IPR000408">
    <property type="entry name" value="Reg_chr_condens"/>
</dbReference>
<evidence type="ECO:0000313" key="3">
    <source>
        <dbReference type="EMBL" id="KAL1303343.1"/>
    </source>
</evidence>
<name>A0ABR3PB16_9PEZI</name>
<evidence type="ECO:0000256" key="1">
    <source>
        <dbReference type="PROSITE-ProRule" id="PRU00235"/>
    </source>
</evidence>
<dbReference type="Pfam" id="PF13540">
    <property type="entry name" value="RCC1_2"/>
    <property type="match status" value="1"/>
</dbReference>
<reference evidence="3 4" key="1">
    <citation type="submission" date="2024-07" db="EMBL/GenBank/DDBJ databases">
        <title>Draft sequence of the Neodothiora populina.</title>
        <authorList>
            <person name="Drown D.D."/>
            <person name="Schuette U.S."/>
            <person name="Buechlein A.B."/>
            <person name="Rusch D.R."/>
            <person name="Winton L.W."/>
            <person name="Adams G.A."/>
        </authorList>
    </citation>
    <scope>NUCLEOTIDE SEQUENCE [LARGE SCALE GENOMIC DNA]</scope>
    <source>
        <strain evidence="3 4">CPC 39397</strain>
    </source>
</reference>
<dbReference type="PANTHER" id="PTHR47563">
    <property type="entry name" value="PROTEIN FMP25, MITOCHONDRIAL"/>
    <property type="match status" value="1"/>
</dbReference>
<protein>
    <recommendedName>
        <fullName evidence="5">Mitochondrial protein Fmp25</fullName>
    </recommendedName>
</protein>
<organism evidence="3 4">
    <name type="scientific">Neodothiora populina</name>
    <dbReference type="NCBI Taxonomy" id="2781224"/>
    <lineage>
        <taxon>Eukaryota</taxon>
        <taxon>Fungi</taxon>
        <taxon>Dikarya</taxon>
        <taxon>Ascomycota</taxon>
        <taxon>Pezizomycotina</taxon>
        <taxon>Dothideomycetes</taxon>
        <taxon>Dothideomycetidae</taxon>
        <taxon>Dothideales</taxon>
        <taxon>Dothioraceae</taxon>
        <taxon>Neodothiora</taxon>
    </lineage>
</organism>
<feature type="region of interest" description="Disordered" evidence="2">
    <location>
        <begin position="21"/>
        <end position="42"/>
    </location>
</feature>
<evidence type="ECO:0008006" key="5">
    <source>
        <dbReference type="Google" id="ProtNLM"/>
    </source>
</evidence>
<evidence type="ECO:0000313" key="4">
    <source>
        <dbReference type="Proteomes" id="UP001562354"/>
    </source>
</evidence>
<dbReference type="PROSITE" id="PS00626">
    <property type="entry name" value="RCC1_2"/>
    <property type="match status" value="2"/>
</dbReference>
<feature type="repeat" description="RCC1" evidence="1">
    <location>
        <begin position="289"/>
        <end position="352"/>
    </location>
</feature>
<sequence length="600" mass="65241">MLASRINPKPLNAPVKKAAFTRASLQSRSRAPSASRVATAASRAERQQQHLVRSVAFVALAGGLATASQYYLHNGRIIREVHAEAAPQDDEAEPVFEKRRKKVGASKEETRDAISSQHLQVKRSWEDPGVYAWGSNTGRVVAPDSPDAFIKSPRRIPFFDGKLLRDIKLDRNFGAAVDEKGNLLQWGVAYSRETTSPTHTLKGKDLISLAVSKDRILALSSSGTVYNVPVSAEDQATGVKRSESSWIPFWSSTAPISYRTLQPKDLTWNEKIKSVAGGQEHALLLTSKGRVFSAASATDSFPERGQMGIPGLTWMTKPPGPFDQPHEITTLKGFEISQVACGDYHSLALDKDGRLFAFGDNSSGQLGFEYTSESAVIDNPALVPTQKLYAGTWQVPVVTKIAAGGNNSYMAVDATKVASQGSDDMRGLGRVTADTFAFGSGIYGTLGNSRWTHVQPTPTKMPAFSSLFEYDEINNKTVPIRLSRLSAGATHAAAVMANVTYTSASAASSSSENDTNWGADILFWGGNEHYQLGTGKRNNVNTPLYIQPLDQVAEKKIRRGEEHRFQITPRSTVRLPDGRKVSMEQRVECGRACTAVYSGV</sequence>
<accession>A0ABR3PB16</accession>
<feature type="repeat" description="RCC1" evidence="1">
    <location>
        <begin position="353"/>
        <end position="414"/>
    </location>
</feature>
<dbReference type="EMBL" id="JBFMKM010000010">
    <property type="protein sequence ID" value="KAL1303343.1"/>
    <property type="molecule type" value="Genomic_DNA"/>
</dbReference>
<dbReference type="PANTHER" id="PTHR47563:SF1">
    <property type="entry name" value="PROTEIN FMP25, MITOCHONDRIAL"/>
    <property type="match status" value="1"/>
</dbReference>
<feature type="repeat" description="RCC1" evidence="1">
    <location>
        <begin position="433"/>
        <end position="498"/>
    </location>
</feature>
<dbReference type="InterPro" id="IPR053245">
    <property type="entry name" value="MitoProcess-Associated"/>
</dbReference>
<dbReference type="SUPFAM" id="SSF50985">
    <property type="entry name" value="RCC1/BLIP-II"/>
    <property type="match status" value="1"/>
</dbReference>
<dbReference type="RefSeq" id="XP_069199618.1">
    <property type="nucleotide sequence ID" value="XM_069346739.1"/>
</dbReference>
<dbReference type="Proteomes" id="UP001562354">
    <property type="component" value="Unassembled WGS sequence"/>
</dbReference>
<dbReference type="PROSITE" id="PS50012">
    <property type="entry name" value="RCC1_3"/>
    <property type="match status" value="4"/>
</dbReference>
<evidence type="ECO:0000256" key="2">
    <source>
        <dbReference type="SAM" id="MobiDB-lite"/>
    </source>
</evidence>
<dbReference type="GeneID" id="95980441"/>
<feature type="repeat" description="RCC1" evidence="1">
    <location>
        <begin position="519"/>
        <end position="570"/>
    </location>
</feature>
<comment type="caution">
    <text evidence="3">The sequence shown here is derived from an EMBL/GenBank/DDBJ whole genome shotgun (WGS) entry which is preliminary data.</text>
</comment>
<dbReference type="InterPro" id="IPR009091">
    <property type="entry name" value="RCC1/BLIP-II"/>
</dbReference>
<gene>
    <name evidence="3" type="ORF">AAFC00_006742</name>
</gene>
<proteinExistence type="predicted"/>
<feature type="compositionally biased region" description="Low complexity" evidence="2">
    <location>
        <begin position="22"/>
        <end position="42"/>
    </location>
</feature>